<proteinExistence type="predicted"/>
<dbReference type="EMBL" id="MN739531">
    <property type="protein sequence ID" value="QHT11196.1"/>
    <property type="molecule type" value="Genomic_DNA"/>
</dbReference>
<accession>A0A6C0D2B2</accession>
<name>A0A6C0D2B2_9ZZZZ</name>
<protein>
    <submittedName>
        <fullName evidence="1">Uncharacterized protein</fullName>
    </submittedName>
</protein>
<sequence length="143" mass="17615">MLARYLPDDIIINHVIPYTYLPQPKELLLDIRSFTSDLDFVDMNYMTLYNEYILLHDLIKFCNNKKYPVFDIDVKFENIFRRSFYIHKMDESDLLHHIFINYHRDMNNNILRKTRILWGLLSPIQRCRFINYHILEMYDLDDM</sequence>
<dbReference type="AlphaFoldDB" id="A0A6C0D2B2"/>
<evidence type="ECO:0000313" key="1">
    <source>
        <dbReference type="EMBL" id="QHT11196.1"/>
    </source>
</evidence>
<reference evidence="1" key="1">
    <citation type="journal article" date="2020" name="Nature">
        <title>Giant virus diversity and host interactions through global metagenomics.</title>
        <authorList>
            <person name="Schulz F."/>
            <person name="Roux S."/>
            <person name="Paez-Espino D."/>
            <person name="Jungbluth S."/>
            <person name="Walsh D.A."/>
            <person name="Denef V.J."/>
            <person name="McMahon K.D."/>
            <person name="Konstantinidis K.T."/>
            <person name="Eloe-Fadrosh E.A."/>
            <person name="Kyrpides N.C."/>
            <person name="Woyke T."/>
        </authorList>
    </citation>
    <scope>NUCLEOTIDE SEQUENCE</scope>
    <source>
        <strain evidence="1">GVMAG-M-3300023174-111</strain>
    </source>
</reference>
<organism evidence="1">
    <name type="scientific">viral metagenome</name>
    <dbReference type="NCBI Taxonomy" id="1070528"/>
    <lineage>
        <taxon>unclassified sequences</taxon>
        <taxon>metagenomes</taxon>
        <taxon>organismal metagenomes</taxon>
    </lineage>
</organism>